<gene>
    <name evidence="1" type="ORF">EH240_14690</name>
</gene>
<accession>A0A3P3FTY3</accession>
<dbReference type="AlphaFoldDB" id="A0A3P3FTY3"/>
<dbReference type="Proteomes" id="UP000273786">
    <property type="component" value="Unassembled WGS sequence"/>
</dbReference>
<organism evidence="1 2">
    <name type="scientific">Mesorhizobium tamadayense</name>
    <dbReference type="NCBI Taxonomy" id="425306"/>
    <lineage>
        <taxon>Bacteria</taxon>
        <taxon>Pseudomonadati</taxon>
        <taxon>Pseudomonadota</taxon>
        <taxon>Alphaproteobacteria</taxon>
        <taxon>Hyphomicrobiales</taxon>
        <taxon>Phyllobacteriaceae</taxon>
        <taxon>Mesorhizobium</taxon>
    </lineage>
</organism>
<dbReference type="EMBL" id="RQXT01000015">
    <property type="protein sequence ID" value="RRI01533.1"/>
    <property type="molecule type" value="Genomic_DNA"/>
</dbReference>
<dbReference type="OrthoDB" id="9807728at2"/>
<sequence length="169" mass="17382">MMMTVTSISASLTDSLSRVGSPSLVEQAQFERALAQAAPSMKNDAASELARVAPVAPPMDVQRAVSQTSPLGHRVQQMFSSMFPDNTVTSAAPNEEVALTRGALTGSAQKRAIEDGAASGTSGVPQAGQDFGTMVAGLRDIYNGVTQVALVSKGISGVTSSVNKLIKEG</sequence>
<proteinExistence type="predicted"/>
<name>A0A3P3FTY3_9HYPH</name>
<dbReference type="Pfam" id="PF17398">
    <property type="entry name" value="NolB"/>
    <property type="match status" value="1"/>
</dbReference>
<protein>
    <submittedName>
        <fullName evidence="1">Nodulation protein NolB</fullName>
    </submittedName>
</protein>
<evidence type="ECO:0000313" key="1">
    <source>
        <dbReference type="EMBL" id="RRI01533.1"/>
    </source>
</evidence>
<dbReference type="InterPro" id="IPR016775">
    <property type="entry name" value="Nodulation_NolB"/>
</dbReference>
<evidence type="ECO:0000313" key="2">
    <source>
        <dbReference type="Proteomes" id="UP000273786"/>
    </source>
</evidence>
<reference evidence="1 2" key="1">
    <citation type="submission" date="2018-11" db="EMBL/GenBank/DDBJ databases">
        <title>the genome of Mesorhizobium tamadayense DSM 28320.</title>
        <authorList>
            <person name="Gao J."/>
        </authorList>
    </citation>
    <scope>NUCLEOTIDE SEQUENCE [LARGE SCALE GENOMIC DNA]</scope>
    <source>
        <strain evidence="1 2">DSM 28320</strain>
    </source>
</reference>
<keyword evidence="2" id="KW-1185">Reference proteome</keyword>
<comment type="caution">
    <text evidence="1">The sequence shown here is derived from an EMBL/GenBank/DDBJ whole genome shotgun (WGS) entry which is preliminary data.</text>
</comment>